<dbReference type="SMART" id="SM00233">
    <property type="entry name" value="PH"/>
    <property type="match status" value="1"/>
</dbReference>
<dbReference type="SMART" id="SM00248">
    <property type="entry name" value="ANK"/>
    <property type="match status" value="3"/>
</dbReference>
<dbReference type="InterPro" id="IPR001849">
    <property type="entry name" value="PH_domain"/>
</dbReference>
<sequence>QVVKLCNRMVEAGQEYNSANELFLGAVKELSQYHQKDSTVMNCLGQFTQGLQEMIHFHTMLFDQARRSVTQQLQSLLVQELPQLRETRRDFVRIGEDLETAGAKSAQASRHRALDAEKASHLLLATRKCFQHFALDYCLQLNNFKTQQKVDVLNSIFSYFHAQYTFFHQGYDLLKDLEPAMKKMANQLAQLSMDSTAKRKEMENNHLLVQQRDASGEAVVANSPGTGVTIEGYLFKRSRRKSKTWKRCWFSIENNQLVYTKSHKEEAIVMMEDLRLCTVKSLDNIDRRFCFEVVSVHKSCALQADSEELRRAWISAVQGSIDMAYRQRAESGHTQAALSPPSPQIRPQQQGQAAPRPAVMGVALEGAGNGQCCDCGELEPRWASVNLGITLCIECSGIHRSLGVHLSKVRSLTLDTWEPEQLKVVRALGNDAINRIYESRQEEEGRVKPGAGSSRQEKEAWIKEKYVEKRFVRRAVSATSAIRQLACLMGEDLHYLAMLSLDRRVPETVLPLCSTLLQISKVKQGGAEPSPAIRESSGILSLGISESQLPSVLSYIDSKPTFLDGLLFNWFWVCLSGTEVGQSERPGEGEKERVGLMLYQAAQQGDLVTMATALAQGAEVNWANPEEEGRTALIAAACGGSLVACEFLLQNGANVNHRDQRGQGALHVATFWGHTGQVCLFLKKGANQYAVDERGKDPLSIAVENAQADIVTLLRMARMNEEMRDSEGFYGAMGDDETFQDIFRDFTNMASHDPEKLQAGRSGTCVFARRNTAPELLGKAPLPCRFTVRREQGAVGGDPPNPRHRLARRERGRRSADRGGSELDRGRDGRRGGRVLLRKPVSKRSASLHLSRSDDDGGATPVQDEHLGSDGEEDAKEHRSGSEADSVGQRSEVPVCMLSQEIPLWLTDFMTEFIVTFFYSLKANGSSFPFMSLTAEPSDAEGDEPPGQRNGIASDSENEEVPRPRDSDSEKGDESSLRRGSDSEPDEPPRHVDSNSDGEESPKNRGNRSEDEEEPKQQGVDSENEEEPKPGRGSDSESEAPAKHQSRGSDAEGASRERGSDSENEAPRRKRRIESDDEADSDKENDKERKTAVHSDSENDEETKGAEKEEEEPEGHKRRKLADSDEEEDQDKPVKRKKAILSDSEDEEKEESSLAKKSRVVSEGEHSDSDSSTRAVPKKPKTLGSDSEEEEGEGKEDAGKKDEKALFGSDSDSDNEEEKMIADIFGESGDEEEEEFTGFNQEDLEGDKSQAEASSRKKTSTADSDSDDDVDRGGKDSSFVSDFDMMLAKKKAQSGKRRRNRDGGTFISDADDVVSAMITKMTEAAEEDRTLNTQKKPALKKLTLLPTVVMHLKKQDLKETFIDSGVMTAIKEWISPLPDKSLPALRIREELLKILQELPSVSQETLKHSGIGRAVMYLYKHPKESRANKDLALKLINEWSRPIFGLTSNYKGMTREERQQRDLDQQVPPRRRLSSGGQTPRRDLEKVLTGEEKALRPGDPGFCARARVPMPSNKDYVVRPKWNVDAETNRGPAKKGLSRVDKQMRRFADIKRLTKTAHAVKISVEGNRMPL</sequence>
<evidence type="ECO:0000256" key="12">
    <source>
        <dbReference type="ARBA" id="ARBA00023242"/>
    </source>
</evidence>
<dbReference type="InterPro" id="IPR045258">
    <property type="entry name" value="ACAP1/2/3-like"/>
</dbReference>
<dbReference type="EMBL" id="JAAWVO010016654">
    <property type="protein sequence ID" value="MBN3314669.1"/>
    <property type="molecule type" value="Genomic_DNA"/>
</dbReference>
<keyword evidence="2" id="KW-0507">mRNA processing</keyword>
<evidence type="ECO:0000259" key="19">
    <source>
        <dbReference type="PROSITE" id="PS50003"/>
    </source>
</evidence>
<dbReference type="InterPro" id="IPR004148">
    <property type="entry name" value="BAR_dom"/>
</dbReference>
<dbReference type="Gene3D" id="1.25.40.20">
    <property type="entry name" value="Ankyrin repeat-containing domain"/>
    <property type="match status" value="1"/>
</dbReference>
<dbReference type="GO" id="GO:0008270">
    <property type="term" value="F:zinc ion binding"/>
    <property type="evidence" value="ECO:0007669"/>
    <property type="project" value="UniProtKB-KW"/>
</dbReference>
<feature type="compositionally biased region" description="Low complexity" evidence="18">
    <location>
        <begin position="345"/>
        <end position="357"/>
    </location>
</feature>
<dbReference type="PRINTS" id="PR00405">
    <property type="entry name" value="REVINTRACTNG"/>
</dbReference>
<dbReference type="SUPFAM" id="SSF50729">
    <property type="entry name" value="PH domain-like"/>
    <property type="match status" value="1"/>
</dbReference>
<dbReference type="FunFam" id="1.20.930.10:FF:000001">
    <property type="entry name" value="IWS1, SUPT6H interacting protein"/>
    <property type="match status" value="1"/>
</dbReference>
<feature type="repeat" description="ANK" evidence="14">
    <location>
        <begin position="628"/>
        <end position="660"/>
    </location>
</feature>
<dbReference type="Gene3D" id="1.20.930.10">
    <property type="entry name" value="Conserved domain common to transcription factors TFIIS, elongin A, CRSP70"/>
    <property type="match status" value="1"/>
</dbReference>
<evidence type="ECO:0000259" key="20">
    <source>
        <dbReference type="PROSITE" id="PS50115"/>
    </source>
</evidence>
<dbReference type="Proteomes" id="UP000736164">
    <property type="component" value="Unassembled WGS sequence"/>
</dbReference>
<dbReference type="SMART" id="SM00105">
    <property type="entry name" value="ArfGap"/>
    <property type="match status" value="1"/>
</dbReference>
<dbReference type="SUPFAM" id="SSF47676">
    <property type="entry name" value="Conserved domain common to transcription factors TFIIS, elongin A, CRSP70"/>
    <property type="match status" value="1"/>
</dbReference>
<feature type="compositionally biased region" description="Basic residues" evidence="18">
    <location>
        <begin position="832"/>
        <end position="842"/>
    </location>
</feature>
<evidence type="ECO:0000256" key="4">
    <source>
        <dbReference type="ARBA" id="ARBA00022737"/>
    </source>
</evidence>
<feature type="region of interest" description="Disordered" evidence="18">
    <location>
        <begin position="934"/>
        <end position="1278"/>
    </location>
</feature>
<keyword evidence="9 14" id="KW-0040">ANK repeat</keyword>
<dbReference type="PROSITE" id="PS50088">
    <property type="entry name" value="ANK_REPEAT"/>
    <property type="match status" value="2"/>
</dbReference>
<dbReference type="GO" id="GO:0005096">
    <property type="term" value="F:GTPase activator activity"/>
    <property type="evidence" value="ECO:0007669"/>
    <property type="project" value="UniProtKB-KW"/>
</dbReference>
<dbReference type="GO" id="GO:0005634">
    <property type="term" value="C:nucleus"/>
    <property type="evidence" value="ECO:0007669"/>
    <property type="project" value="UniProtKB-SubCell"/>
</dbReference>
<feature type="compositionally biased region" description="Basic and acidic residues" evidence="18">
    <location>
        <begin position="1480"/>
        <end position="1496"/>
    </location>
</feature>
<dbReference type="InterPro" id="IPR037278">
    <property type="entry name" value="ARFGAP/RecO"/>
</dbReference>
<feature type="compositionally biased region" description="Basic and acidic residues" evidence="18">
    <location>
        <begin position="813"/>
        <end position="831"/>
    </location>
</feature>
<dbReference type="CDD" id="cd08835">
    <property type="entry name" value="ArfGap_ACAP"/>
    <property type="match status" value="1"/>
</dbReference>
<keyword evidence="3 17" id="KW-0479">Metal-binding</keyword>
<feature type="compositionally biased region" description="Basic and acidic residues" evidence="18">
    <location>
        <begin position="1160"/>
        <end position="1171"/>
    </location>
</feature>
<dbReference type="Pfam" id="PF08711">
    <property type="entry name" value="Med26"/>
    <property type="match status" value="1"/>
</dbReference>
<keyword evidence="11" id="KW-0508">mRNA splicing</keyword>
<gene>
    <name evidence="22" type="primary">Acap2_0</name>
    <name evidence="22" type="ORF">GTO95_0004521</name>
</gene>
<dbReference type="InterPro" id="IPR001164">
    <property type="entry name" value="ArfGAP_dom"/>
</dbReference>
<keyword evidence="8" id="KW-0805">Transcription regulation</keyword>
<feature type="compositionally biased region" description="Basic and acidic residues" evidence="18">
    <location>
        <begin position="863"/>
        <end position="882"/>
    </location>
</feature>
<dbReference type="InterPro" id="IPR038508">
    <property type="entry name" value="ArfGAP_dom_sf"/>
</dbReference>
<feature type="non-terminal residue" evidence="22">
    <location>
        <position position="1"/>
    </location>
</feature>
<dbReference type="Pfam" id="PF16746">
    <property type="entry name" value="BAR_3"/>
    <property type="match status" value="1"/>
</dbReference>
<dbReference type="PROSITE" id="PS50003">
    <property type="entry name" value="PH_DOMAIN"/>
    <property type="match status" value="1"/>
</dbReference>
<feature type="domain" description="TFIIS N-terminal" evidence="21">
    <location>
        <begin position="1368"/>
        <end position="1446"/>
    </location>
</feature>
<feature type="repeat" description="ANK" evidence="14">
    <location>
        <begin position="661"/>
        <end position="693"/>
    </location>
</feature>
<feature type="compositionally biased region" description="Basic residues" evidence="18">
    <location>
        <begin position="802"/>
        <end position="812"/>
    </location>
</feature>
<dbReference type="Gene3D" id="1.10.220.150">
    <property type="entry name" value="Arf GTPase activating protein"/>
    <property type="match status" value="1"/>
</dbReference>
<dbReference type="PROSITE" id="PS50297">
    <property type="entry name" value="ANK_REP_REGION"/>
    <property type="match status" value="1"/>
</dbReference>
<comment type="function">
    <text evidence="17">GTPase-activating protein for the ADP ribosylation factor family.</text>
</comment>
<keyword evidence="17" id="KW-0343">GTPase activation</keyword>
<dbReference type="InterPro" id="IPR011993">
    <property type="entry name" value="PH-like_dom_sf"/>
</dbReference>
<keyword evidence="23" id="KW-1185">Reference proteome</keyword>
<dbReference type="FunFam" id="1.25.40.20:FF:000020">
    <property type="entry name" value="Arf-GAP with coiled-coil, ANK repeat and PH domain-containing protein 2"/>
    <property type="match status" value="1"/>
</dbReference>
<dbReference type="InterPro" id="IPR002110">
    <property type="entry name" value="Ankyrin_rpt"/>
</dbReference>
<keyword evidence="17" id="KW-0967">Endosome</keyword>
<keyword evidence="10" id="KW-0804">Transcription</keyword>
<name>A0A8J7NIR6_ATRSP</name>
<dbReference type="FunFam" id="2.30.29.30:FF:000026">
    <property type="entry name" value="Arf-GAP with coiled-coil, ANK repeat and PH domain-containing protein 2"/>
    <property type="match status" value="1"/>
</dbReference>
<evidence type="ECO:0000256" key="2">
    <source>
        <dbReference type="ARBA" id="ARBA00022664"/>
    </source>
</evidence>
<comment type="subcellular location">
    <subcellularLocation>
        <location evidence="17">Endosome membrane</location>
        <topology evidence="17">Peripheral membrane protein</topology>
    </subcellularLocation>
    <subcellularLocation>
        <location evidence="16">Nucleus</location>
    </subcellularLocation>
</comment>
<feature type="region of interest" description="Disordered" evidence="18">
    <location>
        <begin position="332"/>
        <end position="357"/>
    </location>
</feature>
<dbReference type="Gene3D" id="2.30.29.30">
    <property type="entry name" value="Pleckstrin-homology domain (PH domain)/Phosphotyrosine-binding domain (PTB)"/>
    <property type="match status" value="1"/>
</dbReference>
<dbReference type="FunFam" id="1.10.220.150:FF:000007">
    <property type="entry name" value="Arf-GAP with coiled-coil, ANK repeat and PH domain-containing protein 2"/>
    <property type="match status" value="1"/>
</dbReference>
<comment type="domain">
    <text evidence="17">PH domain binds phospholipids including phosphatidic acid, phosphatidylinositol 3-phosphate, phosphatidylinositol 3,5-bisphosphate (PIP2) and phosphatidylinositol 3,4,5-trisphosphate (PIP3). May mediate protein binding to PIP2 or PIP3 containing membranes.</text>
</comment>
<dbReference type="Pfam" id="PF01412">
    <property type="entry name" value="ArfGap"/>
    <property type="match status" value="1"/>
</dbReference>
<keyword evidence="12 16" id="KW-0539">Nucleus</keyword>
<evidence type="ECO:0000256" key="1">
    <source>
        <dbReference type="ARBA" id="ARBA00022448"/>
    </source>
</evidence>
<evidence type="ECO:0000256" key="11">
    <source>
        <dbReference type="ARBA" id="ARBA00023187"/>
    </source>
</evidence>
<dbReference type="SUPFAM" id="SSF48403">
    <property type="entry name" value="Ankyrin repeat"/>
    <property type="match status" value="1"/>
</dbReference>
<dbReference type="InterPro" id="IPR027267">
    <property type="entry name" value="AH/BAR_dom_sf"/>
</dbReference>
<feature type="compositionally biased region" description="Basic and acidic residues" evidence="18">
    <location>
        <begin position="1453"/>
        <end position="1464"/>
    </location>
</feature>
<dbReference type="PANTHER" id="PTHR23180:SF402">
    <property type="entry name" value="ARF-GAP WITH COILED-COIL, ANK REPEAT AND PH DOMAIN-CONTAINING PROTEIN"/>
    <property type="match status" value="1"/>
</dbReference>
<evidence type="ECO:0000313" key="22">
    <source>
        <dbReference type="EMBL" id="MBN3314669.1"/>
    </source>
</evidence>
<feature type="domain" description="PH" evidence="19">
    <location>
        <begin position="227"/>
        <end position="322"/>
    </location>
</feature>
<keyword evidence="1" id="KW-0813">Transport</keyword>
<protein>
    <recommendedName>
        <fullName evidence="17">Arf-GAP with coiled-coil, ANK repeat and PH domain-containing protein</fullName>
        <shortName evidence="17">Cnt-b</shortName>
    </recommendedName>
    <alternativeName>
        <fullName evidence="17">Centaurin-beta</fullName>
    </alternativeName>
</protein>
<keyword evidence="4 17" id="KW-0677">Repeat</keyword>
<dbReference type="CDD" id="cd07603">
    <property type="entry name" value="BAR_ACAPs"/>
    <property type="match status" value="1"/>
</dbReference>
<evidence type="ECO:0000313" key="23">
    <source>
        <dbReference type="Proteomes" id="UP000736164"/>
    </source>
</evidence>
<comment type="domain">
    <text evidence="17">The BAR domain mediates homodimerization, it can neither bind membrane nor impart curvature, but instead requires the neighboring PH domain to achieve these functions.</text>
</comment>
<accession>A0A8J7NIR6</accession>
<evidence type="ECO:0000256" key="14">
    <source>
        <dbReference type="PROSITE-ProRule" id="PRU00023"/>
    </source>
</evidence>
<dbReference type="GO" id="GO:0008380">
    <property type="term" value="P:RNA splicing"/>
    <property type="evidence" value="ECO:0007669"/>
    <property type="project" value="UniProtKB-KW"/>
</dbReference>
<dbReference type="Pfam" id="PF00169">
    <property type="entry name" value="PH"/>
    <property type="match status" value="1"/>
</dbReference>
<dbReference type="GO" id="GO:0010008">
    <property type="term" value="C:endosome membrane"/>
    <property type="evidence" value="ECO:0007669"/>
    <property type="project" value="UniProtKB-SubCell"/>
</dbReference>
<dbReference type="SUPFAM" id="SSF57863">
    <property type="entry name" value="ArfGap/RecO-like zinc finger"/>
    <property type="match status" value="1"/>
</dbReference>
<feature type="non-terminal residue" evidence="22">
    <location>
        <position position="1571"/>
    </location>
</feature>
<evidence type="ECO:0000256" key="17">
    <source>
        <dbReference type="RuleBase" id="RU369028"/>
    </source>
</evidence>
<proteinExistence type="inferred from homology"/>
<evidence type="ECO:0000256" key="7">
    <source>
        <dbReference type="ARBA" id="ARBA00022833"/>
    </source>
</evidence>
<keyword evidence="5 15" id="KW-0863">Zinc-finger</keyword>
<feature type="compositionally biased region" description="Basic and acidic residues" evidence="18">
    <location>
        <begin position="1082"/>
        <end position="1107"/>
    </location>
</feature>
<feature type="compositionally biased region" description="Basic and acidic residues" evidence="18">
    <location>
        <begin position="1047"/>
        <end position="1067"/>
    </location>
</feature>
<feature type="compositionally biased region" description="Basic and acidic residues" evidence="18">
    <location>
        <begin position="960"/>
        <end position="1009"/>
    </location>
</feature>
<evidence type="ECO:0000256" key="3">
    <source>
        <dbReference type="ARBA" id="ARBA00022723"/>
    </source>
</evidence>
<evidence type="ECO:0000256" key="6">
    <source>
        <dbReference type="ARBA" id="ARBA00022816"/>
    </source>
</evidence>
<evidence type="ECO:0000256" key="8">
    <source>
        <dbReference type="ARBA" id="ARBA00023015"/>
    </source>
</evidence>
<evidence type="ECO:0000256" key="15">
    <source>
        <dbReference type="PROSITE-ProRule" id="PRU00288"/>
    </source>
</evidence>
<dbReference type="SUPFAM" id="SSF103657">
    <property type="entry name" value="BAR/IMD domain-like"/>
    <property type="match status" value="1"/>
</dbReference>
<comment type="activity regulation">
    <text evidence="17">GAP activity stimulated by phosphatidylinositol 4,5-bisphosphate (PIP2) and phosphatidic acid.</text>
</comment>
<dbReference type="InterPro" id="IPR036770">
    <property type="entry name" value="Ankyrin_rpt-contain_sf"/>
</dbReference>
<dbReference type="GO" id="GO:0006397">
    <property type="term" value="P:mRNA processing"/>
    <property type="evidence" value="ECO:0007669"/>
    <property type="project" value="UniProtKB-KW"/>
</dbReference>
<dbReference type="InterPro" id="IPR017923">
    <property type="entry name" value="TFIIS_N"/>
</dbReference>
<dbReference type="PROSITE" id="PS51319">
    <property type="entry name" value="TFIIS_N"/>
    <property type="match status" value="1"/>
</dbReference>
<dbReference type="InterPro" id="IPR035441">
    <property type="entry name" value="TFIIS/LEDGF_dom_sf"/>
</dbReference>
<dbReference type="PANTHER" id="PTHR23180">
    <property type="entry name" value="CENTAURIN/ARF"/>
    <property type="match status" value="1"/>
</dbReference>
<dbReference type="Gene3D" id="1.20.1270.60">
    <property type="entry name" value="Arfaptin homology (AH) domain/BAR domain"/>
    <property type="match status" value="1"/>
</dbReference>
<dbReference type="Pfam" id="PF12796">
    <property type="entry name" value="Ank_2"/>
    <property type="match status" value="1"/>
</dbReference>
<keyword evidence="7 17" id="KW-0862">Zinc</keyword>
<reference evidence="22" key="1">
    <citation type="journal article" date="2021" name="Cell">
        <title>Tracing the genetic footprints of vertebrate landing in non-teleost ray-finned fishes.</title>
        <authorList>
            <person name="Bi X."/>
            <person name="Wang K."/>
            <person name="Yang L."/>
            <person name="Pan H."/>
            <person name="Jiang H."/>
            <person name="Wei Q."/>
            <person name="Fang M."/>
            <person name="Yu H."/>
            <person name="Zhu C."/>
            <person name="Cai Y."/>
            <person name="He Y."/>
            <person name="Gan X."/>
            <person name="Zeng H."/>
            <person name="Yu D."/>
            <person name="Zhu Y."/>
            <person name="Jiang H."/>
            <person name="Qiu Q."/>
            <person name="Yang H."/>
            <person name="Zhang Y.E."/>
            <person name="Wang W."/>
            <person name="Zhu M."/>
            <person name="He S."/>
            <person name="Zhang G."/>
        </authorList>
    </citation>
    <scope>NUCLEOTIDE SEQUENCE</scope>
    <source>
        <strain evidence="22">Allg_001</strain>
    </source>
</reference>
<evidence type="ECO:0000256" key="13">
    <source>
        <dbReference type="ARBA" id="ARBA00037992"/>
    </source>
</evidence>
<dbReference type="GO" id="GO:0051028">
    <property type="term" value="P:mRNA transport"/>
    <property type="evidence" value="ECO:0007669"/>
    <property type="project" value="UniProtKB-KW"/>
</dbReference>
<evidence type="ECO:0000256" key="5">
    <source>
        <dbReference type="ARBA" id="ARBA00022771"/>
    </source>
</evidence>
<dbReference type="PROSITE" id="PS50115">
    <property type="entry name" value="ARFGAP"/>
    <property type="match status" value="1"/>
</dbReference>
<evidence type="ECO:0000256" key="10">
    <source>
        <dbReference type="ARBA" id="ARBA00023163"/>
    </source>
</evidence>
<dbReference type="CDD" id="cd13250">
    <property type="entry name" value="PH_ACAP"/>
    <property type="match status" value="1"/>
</dbReference>
<evidence type="ECO:0000259" key="21">
    <source>
        <dbReference type="PROSITE" id="PS51319"/>
    </source>
</evidence>
<evidence type="ECO:0000256" key="18">
    <source>
        <dbReference type="SAM" id="MobiDB-lite"/>
    </source>
</evidence>
<comment type="similarity">
    <text evidence="13">Belongs to the IWS1 family.</text>
</comment>
<evidence type="ECO:0000256" key="9">
    <source>
        <dbReference type="ARBA" id="ARBA00023043"/>
    </source>
</evidence>
<feature type="region of interest" description="Disordered" evidence="18">
    <location>
        <begin position="790"/>
        <end position="890"/>
    </location>
</feature>
<keyword evidence="6" id="KW-0509">mRNA transport</keyword>
<feature type="compositionally biased region" description="Basic and acidic residues" evidence="18">
    <location>
        <begin position="1195"/>
        <end position="1205"/>
    </location>
</feature>
<organism evidence="22 23">
    <name type="scientific">Atractosteus spatula</name>
    <name type="common">Alligator gar</name>
    <name type="synonym">Lepisosteus spatula</name>
    <dbReference type="NCBI Taxonomy" id="7917"/>
    <lineage>
        <taxon>Eukaryota</taxon>
        <taxon>Metazoa</taxon>
        <taxon>Chordata</taxon>
        <taxon>Craniata</taxon>
        <taxon>Vertebrata</taxon>
        <taxon>Euteleostomi</taxon>
        <taxon>Actinopterygii</taxon>
        <taxon>Neopterygii</taxon>
        <taxon>Holostei</taxon>
        <taxon>Semionotiformes</taxon>
        <taxon>Lepisosteidae</taxon>
        <taxon>Atractosteus</taxon>
    </lineage>
</organism>
<evidence type="ECO:0000256" key="16">
    <source>
        <dbReference type="PROSITE-ProRule" id="PRU00649"/>
    </source>
</evidence>
<feature type="domain" description="Arf-GAP" evidence="20">
    <location>
        <begin position="363"/>
        <end position="472"/>
    </location>
</feature>
<comment type="caution">
    <text evidence="22">The sequence shown here is derived from an EMBL/GenBank/DDBJ whole genome shotgun (WGS) entry which is preliminary data.</text>
</comment>
<feature type="region of interest" description="Disordered" evidence="18">
    <location>
        <begin position="1450"/>
        <end position="1502"/>
    </location>
</feature>